<feature type="transmembrane region" description="Helical" evidence="1">
    <location>
        <begin position="7"/>
        <end position="27"/>
    </location>
</feature>
<sequence>MGILNSVYGLIAGPENMFFFILTGSSWHTSEVLTLVTWFALAANLVFLLICCLMIHGVRLEKRCLLLPWIVWSCLYILFLIFSVVIIFLAGTGDLRLLALAVGLIFFVGAWAYFTLVVVAFFQALRGGYALDQPTLPVWNQKDHY</sequence>
<dbReference type="PANTHER" id="PTHR36694:SF11">
    <property type="entry name" value="LP21121P-RELATED"/>
    <property type="match status" value="1"/>
</dbReference>
<evidence type="ECO:0008006" key="4">
    <source>
        <dbReference type="Google" id="ProtNLM"/>
    </source>
</evidence>
<dbReference type="PANTHER" id="PTHR36694">
    <property type="entry name" value="PASIFLORA 1, ISOFORM A-RELATED"/>
    <property type="match status" value="1"/>
</dbReference>
<evidence type="ECO:0000313" key="2">
    <source>
        <dbReference type="EMBL" id="CAD7278785.1"/>
    </source>
</evidence>
<evidence type="ECO:0000313" key="3">
    <source>
        <dbReference type="Proteomes" id="UP000678499"/>
    </source>
</evidence>
<feature type="transmembrane region" description="Helical" evidence="1">
    <location>
        <begin position="97"/>
        <end position="122"/>
    </location>
</feature>
<feature type="transmembrane region" description="Helical" evidence="1">
    <location>
        <begin position="33"/>
        <end position="55"/>
    </location>
</feature>
<proteinExistence type="predicted"/>
<dbReference type="Proteomes" id="UP000678499">
    <property type="component" value="Unassembled WGS sequence"/>
</dbReference>
<protein>
    <recommendedName>
        <fullName evidence="4">MARVEL domain-containing protein</fullName>
    </recommendedName>
</protein>
<name>A0A7R9GF40_9CRUS</name>
<evidence type="ECO:0000256" key="1">
    <source>
        <dbReference type="SAM" id="Phobius"/>
    </source>
</evidence>
<dbReference type="OrthoDB" id="6360850at2759"/>
<keyword evidence="1" id="KW-0472">Membrane</keyword>
<dbReference type="EMBL" id="CAJPEX010001359">
    <property type="protein sequence ID" value="CAG0918937.1"/>
    <property type="molecule type" value="Genomic_DNA"/>
</dbReference>
<keyword evidence="3" id="KW-1185">Reference proteome</keyword>
<feature type="transmembrane region" description="Helical" evidence="1">
    <location>
        <begin position="67"/>
        <end position="91"/>
    </location>
</feature>
<gene>
    <name evidence="2" type="ORF">NMOB1V02_LOCUS6482</name>
</gene>
<keyword evidence="1" id="KW-1133">Transmembrane helix</keyword>
<reference evidence="2" key="1">
    <citation type="submission" date="2020-11" db="EMBL/GenBank/DDBJ databases">
        <authorList>
            <person name="Tran Van P."/>
        </authorList>
    </citation>
    <scope>NUCLEOTIDE SEQUENCE</scope>
</reference>
<keyword evidence="1" id="KW-0812">Transmembrane</keyword>
<accession>A0A7R9GF40</accession>
<organism evidence="2">
    <name type="scientific">Notodromas monacha</name>
    <dbReference type="NCBI Taxonomy" id="399045"/>
    <lineage>
        <taxon>Eukaryota</taxon>
        <taxon>Metazoa</taxon>
        <taxon>Ecdysozoa</taxon>
        <taxon>Arthropoda</taxon>
        <taxon>Crustacea</taxon>
        <taxon>Oligostraca</taxon>
        <taxon>Ostracoda</taxon>
        <taxon>Podocopa</taxon>
        <taxon>Podocopida</taxon>
        <taxon>Cypridocopina</taxon>
        <taxon>Cypridoidea</taxon>
        <taxon>Cyprididae</taxon>
        <taxon>Notodromas</taxon>
    </lineage>
</organism>
<dbReference type="AlphaFoldDB" id="A0A7R9GF40"/>
<dbReference type="EMBL" id="OA883396">
    <property type="protein sequence ID" value="CAD7278785.1"/>
    <property type="molecule type" value="Genomic_DNA"/>
</dbReference>